<evidence type="ECO:0000256" key="1">
    <source>
        <dbReference type="ARBA" id="ARBA00005719"/>
    </source>
</evidence>
<evidence type="ECO:0000259" key="16">
    <source>
        <dbReference type="PROSITE" id="PS50011"/>
    </source>
</evidence>
<comment type="caution">
    <text evidence="18">The sequence shown here is derived from an EMBL/GenBank/DDBJ whole genome shotgun (WGS) entry which is preliminary data.</text>
</comment>
<comment type="similarity">
    <text evidence="1">Belongs to the protein kinase superfamily. AGC Ser/Thr protein kinase family. DMPK subfamily.</text>
</comment>
<dbReference type="PROSITE" id="PS00108">
    <property type="entry name" value="PROTEIN_KINASE_ST"/>
    <property type="match status" value="1"/>
</dbReference>
<dbReference type="InterPro" id="IPR000719">
    <property type="entry name" value="Prot_kinase_dom"/>
</dbReference>
<dbReference type="FunFam" id="1.10.510.10:FF:000014">
    <property type="entry name" value="Non-specific serine/threonine protein kinase"/>
    <property type="match status" value="1"/>
</dbReference>
<evidence type="ECO:0000256" key="15">
    <source>
        <dbReference type="SAM" id="MobiDB-lite"/>
    </source>
</evidence>
<dbReference type="FunFam" id="3.30.200.20:FF:001209">
    <property type="entry name" value="Serine/threonine-protein kinase MRCK beta"/>
    <property type="match status" value="1"/>
</dbReference>
<keyword evidence="10" id="KW-0175">Coiled coil</keyword>
<evidence type="ECO:0000256" key="7">
    <source>
        <dbReference type="ARBA" id="ARBA00022741"/>
    </source>
</evidence>
<keyword evidence="9 13" id="KW-0067">ATP-binding</keyword>
<feature type="domain" description="Protein kinase" evidence="16">
    <location>
        <begin position="21"/>
        <end position="287"/>
    </location>
</feature>
<gene>
    <name evidence="18" type="ORF">Y1Q_0013260</name>
</gene>
<dbReference type="Gene3D" id="1.10.510.10">
    <property type="entry name" value="Transferase(Phosphotransferase) domain 1"/>
    <property type="match status" value="1"/>
</dbReference>
<dbReference type="GO" id="GO:0031032">
    <property type="term" value="P:actomyosin structure organization"/>
    <property type="evidence" value="ECO:0007669"/>
    <property type="project" value="TreeGrafter"/>
</dbReference>
<dbReference type="PROSITE" id="PS51285">
    <property type="entry name" value="AGC_KINASE_CTER"/>
    <property type="match status" value="1"/>
</dbReference>
<evidence type="ECO:0000256" key="6">
    <source>
        <dbReference type="ARBA" id="ARBA00022723"/>
    </source>
</evidence>
<feature type="region of interest" description="Disordered" evidence="15">
    <location>
        <begin position="302"/>
        <end position="338"/>
    </location>
</feature>
<keyword evidence="4" id="KW-0597">Phosphoprotein</keyword>
<reference evidence="18 19" key="1">
    <citation type="journal article" date="2012" name="Genome Biol.">
        <title>Sequencing three crocodilian genomes to illuminate the evolution of archosaurs and amniotes.</title>
        <authorList>
            <person name="St John J.A."/>
            <person name="Braun E.L."/>
            <person name="Isberg S.R."/>
            <person name="Miles L.G."/>
            <person name="Chong A.Y."/>
            <person name="Gongora J."/>
            <person name="Dalzell P."/>
            <person name="Moran C."/>
            <person name="Bed'hom B."/>
            <person name="Abzhanov A."/>
            <person name="Burgess S.C."/>
            <person name="Cooksey A.M."/>
            <person name="Castoe T.A."/>
            <person name="Crawford N.G."/>
            <person name="Densmore L.D."/>
            <person name="Drew J.C."/>
            <person name="Edwards S.V."/>
            <person name="Faircloth B.C."/>
            <person name="Fujita M.K."/>
            <person name="Greenwold M.J."/>
            <person name="Hoffmann F.G."/>
            <person name="Howard J.M."/>
            <person name="Iguchi T."/>
            <person name="Janes D.E."/>
            <person name="Khan S.Y."/>
            <person name="Kohno S."/>
            <person name="de Koning A.J."/>
            <person name="Lance S.L."/>
            <person name="McCarthy F.M."/>
            <person name="McCormack J.E."/>
            <person name="Merchant M.E."/>
            <person name="Peterson D.G."/>
            <person name="Pollock D.D."/>
            <person name="Pourmand N."/>
            <person name="Raney B.J."/>
            <person name="Roessler K.A."/>
            <person name="Sanford J.R."/>
            <person name="Sawyer R.H."/>
            <person name="Schmidt C.J."/>
            <person name="Triplett E.W."/>
            <person name="Tuberville T.D."/>
            <person name="Venegas-Anaya M."/>
            <person name="Howard J.T."/>
            <person name="Jarvis E.D."/>
            <person name="Guillette L.J.Jr."/>
            <person name="Glenn T.C."/>
            <person name="Green R.E."/>
            <person name="Ray D.A."/>
        </authorList>
    </citation>
    <scope>NUCLEOTIDE SEQUENCE [LARGE SCALE GENOMIC DNA]</scope>
    <source>
        <strain evidence="18">KSC_2009_1</strain>
    </source>
</reference>
<dbReference type="PROSITE" id="PS50011">
    <property type="entry name" value="PROTEIN_KINASE_DOM"/>
    <property type="match status" value="1"/>
</dbReference>
<dbReference type="PANTHER" id="PTHR22988">
    <property type="entry name" value="MYOTONIC DYSTROPHY S/T KINASE-RELATED"/>
    <property type="match status" value="1"/>
</dbReference>
<evidence type="ECO:0000256" key="8">
    <source>
        <dbReference type="ARBA" id="ARBA00022777"/>
    </source>
</evidence>
<feature type="domain" description="AGC-kinase C-terminal" evidence="17">
    <location>
        <begin position="288"/>
        <end position="358"/>
    </location>
</feature>
<evidence type="ECO:0000256" key="10">
    <source>
        <dbReference type="ARBA" id="ARBA00023054"/>
    </source>
</evidence>
<feature type="region of interest" description="Disordered" evidence="15">
    <location>
        <begin position="350"/>
        <end position="372"/>
    </location>
</feature>
<dbReference type="GO" id="GO:0046872">
    <property type="term" value="F:metal ion binding"/>
    <property type="evidence" value="ECO:0007669"/>
    <property type="project" value="UniProtKB-KW"/>
</dbReference>
<evidence type="ECO:0000256" key="11">
    <source>
        <dbReference type="ARBA" id="ARBA00047899"/>
    </source>
</evidence>
<keyword evidence="5" id="KW-0808">Transferase</keyword>
<dbReference type="Gene3D" id="3.30.200.20">
    <property type="entry name" value="Phosphorylase Kinase, domain 1"/>
    <property type="match status" value="1"/>
</dbReference>
<evidence type="ECO:0000313" key="18">
    <source>
        <dbReference type="EMBL" id="KYO34461.1"/>
    </source>
</evidence>
<keyword evidence="8" id="KW-0418">Kinase</keyword>
<feature type="binding site" evidence="13">
    <location>
        <position position="50"/>
    </location>
    <ligand>
        <name>ATP</name>
        <dbReference type="ChEBI" id="CHEBI:30616"/>
    </ligand>
</feature>
<evidence type="ECO:0000256" key="5">
    <source>
        <dbReference type="ARBA" id="ARBA00022679"/>
    </source>
</evidence>
<keyword evidence="7 13" id="KW-0547">Nucleotide-binding</keyword>
<keyword evidence="6" id="KW-0479">Metal-binding</keyword>
<dbReference type="Proteomes" id="UP000050525">
    <property type="component" value="Unassembled WGS sequence"/>
</dbReference>
<evidence type="ECO:0000256" key="12">
    <source>
        <dbReference type="ARBA" id="ARBA00048679"/>
    </source>
</evidence>
<dbReference type="GO" id="GO:0005856">
    <property type="term" value="C:cytoskeleton"/>
    <property type="evidence" value="ECO:0007669"/>
    <property type="project" value="TreeGrafter"/>
</dbReference>
<dbReference type="CDD" id="cd05597">
    <property type="entry name" value="STKc_DMPK_like"/>
    <property type="match status" value="1"/>
</dbReference>
<dbReference type="Pfam" id="PF00069">
    <property type="entry name" value="Pkinase"/>
    <property type="match status" value="1"/>
</dbReference>
<dbReference type="InterPro" id="IPR017441">
    <property type="entry name" value="Protein_kinase_ATP_BS"/>
</dbReference>
<dbReference type="InterPro" id="IPR000961">
    <property type="entry name" value="AGC-kinase_C"/>
</dbReference>
<protein>
    <recommendedName>
        <fullName evidence="2">non-specific serine/threonine protein kinase</fullName>
        <ecNumber evidence="2">2.7.11.1</ecNumber>
    </recommendedName>
</protein>
<dbReference type="GO" id="GO:0005524">
    <property type="term" value="F:ATP binding"/>
    <property type="evidence" value="ECO:0007669"/>
    <property type="project" value="UniProtKB-UniRule"/>
</dbReference>
<dbReference type="EMBL" id="AKHW03003421">
    <property type="protein sequence ID" value="KYO34461.1"/>
    <property type="molecule type" value="Genomic_DNA"/>
</dbReference>
<dbReference type="EC" id="2.7.11.1" evidence="2"/>
<dbReference type="SUPFAM" id="SSF56112">
    <property type="entry name" value="Protein kinase-like (PK-like)"/>
    <property type="match status" value="1"/>
</dbReference>
<dbReference type="InterPro" id="IPR017892">
    <property type="entry name" value="Pkinase_C"/>
</dbReference>
<evidence type="ECO:0000313" key="19">
    <source>
        <dbReference type="Proteomes" id="UP000050525"/>
    </source>
</evidence>
<keyword evidence="3 14" id="KW-0723">Serine/threonine-protein kinase</keyword>
<evidence type="ECO:0000256" key="13">
    <source>
        <dbReference type="PROSITE-ProRule" id="PRU10141"/>
    </source>
</evidence>
<dbReference type="PROSITE" id="PS00107">
    <property type="entry name" value="PROTEIN_KINASE_ATP"/>
    <property type="match status" value="1"/>
</dbReference>
<evidence type="ECO:0000256" key="3">
    <source>
        <dbReference type="ARBA" id="ARBA00022527"/>
    </source>
</evidence>
<comment type="catalytic activity">
    <reaction evidence="12">
        <text>L-seryl-[protein] + ATP = O-phospho-L-seryl-[protein] + ADP + H(+)</text>
        <dbReference type="Rhea" id="RHEA:17989"/>
        <dbReference type="Rhea" id="RHEA-COMP:9863"/>
        <dbReference type="Rhea" id="RHEA-COMP:11604"/>
        <dbReference type="ChEBI" id="CHEBI:15378"/>
        <dbReference type="ChEBI" id="CHEBI:29999"/>
        <dbReference type="ChEBI" id="CHEBI:30616"/>
        <dbReference type="ChEBI" id="CHEBI:83421"/>
        <dbReference type="ChEBI" id="CHEBI:456216"/>
        <dbReference type="EC" id="2.7.11.1"/>
    </reaction>
</comment>
<dbReference type="InterPro" id="IPR050839">
    <property type="entry name" value="Rho-assoc_Ser/Thr_Kinase"/>
</dbReference>
<dbReference type="InterPro" id="IPR008271">
    <property type="entry name" value="Ser/Thr_kinase_AS"/>
</dbReference>
<evidence type="ECO:0000256" key="2">
    <source>
        <dbReference type="ARBA" id="ARBA00012513"/>
    </source>
</evidence>
<name>A0A151NCD6_ALLMI</name>
<dbReference type="PANTHER" id="PTHR22988:SF22">
    <property type="entry name" value="SERINE_THREONINE-PROTEIN KINASE MRCK GAMMA"/>
    <property type="match status" value="1"/>
</dbReference>
<evidence type="ECO:0000256" key="14">
    <source>
        <dbReference type="RuleBase" id="RU000304"/>
    </source>
</evidence>
<dbReference type="SMART" id="SM00220">
    <property type="entry name" value="S_TKc"/>
    <property type="match status" value="1"/>
</dbReference>
<evidence type="ECO:0000259" key="17">
    <source>
        <dbReference type="PROSITE" id="PS51285"/>
    </source>
</evidence>
<sequence>MSEATPFVEQVKELQLSRDDFEILKVIGRGAYGEVAVVRLRGSDRVYAMKILHKWEMLKRAETACFREERDVLVQGDRRWITALHCAFQDERSLYLVMDYYPGGDLLTLLSRFEERLPEDLARFYLAEMVLAIDSLHRLGYVHRDIKPDNVLLDAQGHVRLADFGSCLRLGPDGMVGSAMAAGTPDYISPEALRAVEGGRGRYGPACDWWALGVCAYELLFGETPFYAESLVETYGRIMAHEEHLHFPAEVTDVSEEAKALIRGLLCHEELRLGRGGLGDFQEHPFFRGVAWAGLRDSPAPYVPPVAGPGDTSNFDVDDDTLKEPESPPPSSQGTFPWHRLPFVGFTFMSGSSLERKGPSPQPGSPSTARREKQLQALEREKVDLAPRLQGEGVG</sequence>
<dbReference type="GO" id="GO:0005737">
    <property type="term" value="C:cytoplasm"/>
    <property type="evidence" value="ECO:0007669"/>
    <property type="project" value="TreeGrafter"/>
</dbReference>
<dbReference type="AlphaFoldDB" id="A0A151NCD6"/>
<organism evidence="18 19">
    <name type="scientific">Alligator mississippiensis</name>
    <name type="common">American alligator</name>
    <dbReference type="NCBI Taxonomy" id="8496"/>
    <lineage>
        <taxon>Eukaryota</taxon>
        <taxon>Metazoa</taxon>
        <taxon>Chordata</taxon>
        <taxon>Craniata</taxon>
        <taxon>Vertebrata</taxon>
        <taxon>Euteleostomi</taxon>
        <taxon>Archelosauria</taxon>
        <taxon>Archosauria</taxon>
        <taxon>Crocodylia</taxon>
        <taxon>Alligatoridae</taxon>
        <taxon>Alligatorinae</taxon>
        <taxon>Alligator</taxon>
    </lineage>
</organism>
<dbReference type="GO" id="GO:0004674">
    <property type="term" value="F:protein serine/threonine kinase activity"/>
    <property type="evidence" value="ECO:0007669"/>
    <property type="project" value="UniProtKB-KW"/>
</dbReference>
<dbReference type="InterPro" id="IPR011009">
    <property type="entry name" value="Kinase-like_dom_sf"/>
</dbReference>
<evidence type="ECO:0000256" key="9">
    <source>
        <dbReference type="ARBA" id="ARBA00022840"/>
    </source>
</evidence>
<comment type="catalytic activity">
    <reaction evidence="11">
        <text>L-threonyl-[protein] + ATP = O-phospho-L-threonyl-[protein] + ADP + H(+)</text>
        <dbReference type="Rhea" id="RHEA:46608"/>
        <dbReference type="Rhea" id="RHEA-COMP:11060"/>
        <dbReference type="Rhea" id="RHEA-COMP:11605"/>
        <dbReference type="ChEBI" id="CHEBI:15378"/>
        <dbReference type="ChEBI" id="CHEBI:30013"/>
        <dbReference type="ChEBI" id="CHEBI:30616"/>
        <dbReference type="ChEBI" id="CHEBI:61977"/>
        <dbReference type="ChEBI" id="CHEBI:456216"/>
        <dbReference type="EC" id="2.7.11.1"/>
    </reaction>
</comment>
<evidence type="ECO:0000256" key="4">
    <source>
        <dbReference type="ARBA" id="ARBA00022553"/>
    </source>
</evidence>
<keyword evidence="19" id="KW-1185">Reference proteome</keyword>
<dbReference type="STRING" id="8496.A0A151NCD6"/>
<accession>A0A151NCD6</accession>
<dbReference type="Pfam" id="PF00433">
    <property type="entry name" value="Pkinase_C"/>
    <property type="match status" value="1"/>
</dbReference>
<proteinExistence type="inferred from homology"/>
<dbReference type="SMART" id="SM00133">
    <property type="entry name" value="S_TK_X"/>
    <property type="match status" value="1"/>
</dbReference>